<feature type="compositionally biased region" description="Basic residues" evidence="1">
    <location>
        <begin position="1"/>
        <end position="10"/>
    </location>
</feature>
<proteinExistence type="predicted"/>
<gene>
    <name evidence="2" type="ORF">CITCOLO1_LOCUS1071</name>
</gene>
<evidence type="ECO:0000256" key="1">
    <source>
        <dbReference type="SAM" id="MobiDB-lite"/>
    </source>
</evidence>
<evidence type="ECO:0000313" key="2">
    <source>
        <dbReference type="EMBL" id="CAK9309489.1"/>
    </source>
</evidence>
<protein>
    <submittedName>
        <fullName evidence="2">Uncharacterized protein</fullName>
    </submittedName>
</protein>
<reference evidence="2 3" key="1">
    <citation type="submission" date="2024-03" db="EMBL/GenBank/DDBJ databases">
        <authorList>
            <person name="Gkanogiannis A."/>
            <person name="Becerra Lopez-Lavalle L."/>
        </authorList>
    </citation>
    <scope>NUCLEOTIDE SEQUENCE [LARGE SCALE GENOMIC DNA]</scope>
</reference>
<dbReference type="EMBL" id="OZ021735">
    <property type="protein sequence ID" value="CAK9309489.1"/>
    <property type="molecule type" value="Genomic_DNA"/>
</dbReference>
<organism evidence="2 3">
    <name type="scientific">Citrullus colocynthis</name>
    <name type="common">colocynth</name>
    <dbReference type="NCBI Taxonomy" id="252529"/>
    <lineage>
        <taxon>Eukaryota</taxon>
        <taxon>Viridiplantae</taxon>
        <taxon>Streptophyta</taxon>
        <taxon>Embryophyta</taxon>
        <taxon>Tracheophyta</taxon>
        <taxon>Spermatophyta</taxon>
        <taxon>Magnoliopsida</taxon>
        <taxon>eudicotyledons</taxon>
        <taxon>Gunneridae</taxon>
        <taxon>Pentapetalae</taxon>
        <taxon>rosids</taxon>
        <taxon>fabids</taxon>
        <taxon>Cucurbitales</taxon>
        <taxon>Cucurbitaceae</taxon>
        <taxon>Benincaseae</taxon>
        <taxon>Citrullus</taxon>
    </lineage>
</organism>
<sequence>MKKKQKRWPSARRDKEGPMQTKLPVSSALSFLIFLTSVSCESLPIVKELQRVQSVYHPYGRCGEGSCFWNSWGSSSIDMWAPI</sequence>
<evidence type="ECO:0000313" key="3">
    <source>
        <dbReference type="Proteomes" id="UP001642487"/>
    </source>
</evidence>
<feature type="region of interest" description="Disordered" evidence="1">
    <location>
        <begin position="1"/>
        <end position="21"/>
    </location>
</feature>
<accession>A0ABP0XNL6</accession>
<name>A0ABP0XNL6_9ROSI</name>
<dbReference type="Proteomes" id="UP001642487">
    <property type="component" value="Chromosome 1"/>
</dbReference>
<keyword evidence="3" id="KW-1185">Reference proteome</keyword>